<dbReference type="RefSeq" id="WP_131533504.1">
    <property type="nucleotide sequence ID" value="NZ_SJSO01000023.1"/>
</dbReference>
<dbReference type="Proteomes" id="UP000293925">
    <property type="component" value="Unassembled WGS sequence"/>
</dbReference>
<protein>
    <submittedName>
        <fullName evidence="1">Uncharacterized protein</fullName>
    </submittedName>
</protein>
<comment type="caution">
    <text evidence="1">The sequence shown here is derived from an EMBL/GenBank/DDBJ whole genome shotgun (WGS) entry which is preliminary data.</text>
</comment>
<reference evidence="1 2" key="1">
    <citation type="submission" date="2019-02" db="EMBL/GenBank/DDBJ databases">
        <title>Pedobacter sp. RP-3-21 sp. nov., isolated from Arctic soil.</title>
        <authorList>
            <person name="Dahal R.H."/>
        </authorList>
    </citation>
    <scope>NUCLEOTIDE SEQUENCE [LARGE SCALE GENOMIC DNA]</scope>
    <source>
        <strain evidence="1 2">RP-3-21</strain>
    </source>
</reference>
<keyword evidence="2" id="KW-1185">Reference proteome</keyword>
<name>A0A4R0PHS4_9SPHI</name>
<evidence type="ECO:0000313" key="2">
    <source>
        <dbReference type="Proteomes" id="UP000293925"/>
    </source>
</evidence>
<dbReference type="EMBL" id="SJSO01000023">
    <property type="protein sequence ID" value="TCD18941.1"/>
    <property type="molecule type" value="Genomic_DNA"/>
</dbReference>
<dbReference type="OrthoDB" id="1493614at2"/>
<evidence type="ECO:0000313" key="1">
    <source>
        <dbReference type="EMBL" id="TCD18941.1"/>
    </source>
</evidence>
<sequence length="256" mass="29502">MNNSEKELPEGSILTLFRGDSIYNTKTKPGSYRSEGLTSSAFGAGSDPQNIEKKTLLRTIKEHIDHKKKLEKVYFRISDYLAFSESKSRAMEWASGMQPELLQPCTEAYTETRYLFEMKIPHPLLREISTGIYEFRFSCNTTLKRANSPGETAFVLNNLFQMQICRICESKHPYHSLILICPRMLLQELSDNPDFVRAYELTSKDLEWLVLPNDPINFGLRGTRIQPADFWQADWFTIAGEPARDPMVFSYEKSSD</sequence>
<dbReference type="AlphaFoldDB" id="A0A4R0PHS4"/>
<gene>
    <name evidence="1" type="ORF">EZ456_20815</name>
</gene>
<accession>A0A4R0PHS4</accession>
<organism evidence="1 2">
    <name type="scientific">Pedobacter psychrodurus</name>
    <dbReference type="NCBI Taxonomy" id="2530456"/>
    <lineage>
        <taxon>Bacteria</taxon>
        <taxon>Pseudomonadati</taxon>
        <taxon>Bacteroidota</taxon>
        <taxon>Sphingobacteriia</taxon>
        <taxon>Sphingobacteriales</taxon>
        <taxon>Sphingobacteriaceae</taxon>
        <taxon>Pedobacter</taxon>
    </lineage>
</organism>
<proteinExistence type="predicted"/>